<evidence type="ECO:0000256" key="5">
    <source>
        <dbReference type="SAM" id="MobiDB-lite"/>
    </source>
</evidence>
<feature type="region of interest" description="Disordered" evidence="5">
    <location>
        <begin position="44"/>
        <end position="63"/>
    </location>
</feature>
<gene>
    <name evidence="8" type="ORF">CNMCM7691_000514</name>
</gene>
<dbReference type="InterPro" id="IPR012967">
    <property type="entry name" value="COMT_dimerisation"/>
</dbReference>
<dbReference type="GO" id="GO:0032259">
    <property type="term" value="P:methylation"/>
    <property type="evidence" value="ECO:0007669"/>
    <property type="project" value="UniProtKB-KW"/>
</dbReference>
<evidence type="ECO:0000313" key="9">
    <source>
        <dbReference type="Proteomes" id="UP000641853"/>
    </source>
</evidence>
<dbReference type="InterPro" id="IPR036390">
    <property type="entry name" value="WH_DNA-bd_sf"/>
</dbReference>
<dbReference type="PANTHER" id="PTHR43712:SF5">
    <property type="entry name" value="O-METHYLTRANSFERASE ASQN-RELATED"/>
    <property type="match status" value="1"/>
</dbReference>
<keyword evidence="2" id="KW-0808">Transferase</keyword>
<dbReference type="Pfam" id="PF08100">
    <property type="entry name" value="Dimerisation"/>
    <property type="match status" value="1"/>
</dbReference>
<feature type="domain" description="O-methyltransferase C-terminal" evidence="6">
    <location>
        <begin position="254"/>
        <end position="393"/>
    </location>
</feature>
<dbReference type="GO" id="GO:0008171">
    <property type="term" value="F:O-methyltransferase activity"/>
    <property type="evidence" value="ECO:0007669"/>
    <property type="project" value="InterPro"/>
</dbReference>
<evidence type="ECO:0000256" key="1">
    <source>
        <dbReference type="ARBA" id="ARBA00022603"/>
    </source>
</evidence>
<comment type="similarity">
    <text evidence="4">Belongs to the class I-like SAM-binding methyltransferase superfamily. Cation-independent O-methyltransferase family.</text>
</comment>
<dbReference type="Pfam" id="PF00891">
    <property type="entry name" value="Methyltransf_2"/>
    <property type="match status" value="1"/>
</dbReference>
<dbReference type="InterPro" id="IPR001077">
    <property type="entry name" value="COMT_C"/>
</dbReference>
<proteinExistence type="inferred from homology"/>
<protein>
    <recommendedName>
        <fullName evidence="10">O-methyltransferase domain-containing protein</fullName>
    </recommendedName>
</protein>
<dbReference type="Proteomes" id="UP000641853">
    <property type="component" value="Unassembled WGS sequence"/>
</dbReference>
<keyword evidence="9" id="KW-1185">Reference proteome</keyword>
<evidence type="ECO:0000256" key="3">
    <source>
        <dbReference type="ARBA" id="ARBA00022691"/>
    </source>
</evidence>
<feature type="domain" description="O-methyltransferase dimerisation" evidence="7">
    <location>
        <begin position="90"/>
        <end position="157"/>
    </location>
</feature>
<evidence type="ECO:0000256" key="4">
    <source>
        <dbReference type="ARBA" id="ARBA00038277"/>
    </source>
</evidence>
<dbReference type="GO" id="GO:0044550">
    <property type="term" value="P:secondary metabolite biosynthetic process"/>
    <property type="evidence" value="ECO:0007669"/>
    <property type="project" value="UniProtKB-ARBA"/>
</dbReference>
<keyword evidence="3" id="KW-0949">S-adenosyl-L-methionine</keyword>
<dbReference type="PANTHER" id="PTHR43712">
    <property type="entry name" value="PUTATIVE (AFU_ORTHOLOGUE AFUA_4G14580)-RELATED"/>
    <property type="match status" value="1"/>
</dbReference>
<dbReference type="EMBL" id="JACBAG010001817">
    <property type="protein sequence ID" value="KAF7181296.1"/>
    <property type="molecule type" value="Genomic_DNA"/>
</dbReference>
<sequence>MGSIDTSVSLPQEQDDGKSFEALGANLMAAMSIYLNCLKQEHSPPPSLRPCSEPTPSVKSSKGAAAKQEIIAITRKIFAMTVDPETNLLTSSLQVAIDLQVHEYIDQHEQVVVKELAAKVGADEAVLVRIMRPLIQKFVFMEPKPGYYSHTRMSWILRRPNMADIFQVRLDEVFRSSSRVADALAATGYQEPSRGAKSGFQLAFDTKHDFWKHITEVEPLRSQRFAQAMRAVPFNSLEIVPELYPFDTLAVDGGLIVDVGGGLGHVSKTILSRYPDVALKCVVQDYQVQCDLTAGLAIEFQQYDFFEPQPVKGAAAYFFRHIFHDWPDDACAAILKHTAEAMDVKRSRILICDQVMDDNSPSEASVLYDIDMMTLFGGKERRLQDWGELITSADRRLRISNVFRSPRSEAALIEVRLT</sequence>
<dbReference type="GO" id="GO:0046983">
    <property type="term" value="F:protein dimerization activity"/>
    <property type="evidence" value="ECO:0007669"/>
    <property type="project" value="InterPro"/>
</dbReference>
<evidence type="ECO:0000256" key="2">
    <source>
        <dbReference type="ARBA" id="ARBA00022679"/>
    </source>
</evidence>
<dbReference type="Gene3D" id="1.10.10.10">
    <property type="entry name" value="Winged helix-like DNA-binding domain superfamily/Winged helix DNA-binding domain"/>
    <property type="match status" value="1"/>
</dbReference>
<dbReference type="AlphaFoldDB" id="A0A8H6R0K7"/>
<evidence type="ECO:0000313" key="8">
    <source>
        <dbReference type="EMBL" id="KAF7181296.1"/>
    </source>
</evidence>
<dbReference type="InterPro" id="IPR036388">
    <property type="entry name" value="WH-like_DNA-bd_sf"/>
</dbReference>
<accession>A0A8H6R0K7</accession>
<dbReference type="PROSITE" id="PS51683">
    <property type="entry name" value="SAM_OMT_II"/>
    <property type="match status" value="1"/>
</dbReference>
<evidence type="ECO:0008006" key="10">
    <source>
        <dbReference type="Google" id="ProtNLM"/>
    </source>
</evidence>
<dbReference type="SUPFAM" id="SSF53335">
    <property type="entry name" value="S-adenosyl-L-methionine-dependent methyltransferases"/>
    <property type="match status" value="1"/>
</dbReference>
<dbReference type="InterPro" id="IPR016461">
    <property type="entry name" value="COMT-like"/>
</dbReference>
<organism evidence="8 9">
    <name type="scientific">Aspergillus felis</name>
    <dbReference type="NCBI Taxonomy" id="1287682"/>
    <lineage>
        <taxon>Eukaryota</taxon>
        <taxon>Fungi</taxon>
        <taxon>Dikarya</taxon>
        <taxon>Ascomycota</taxon>
        <taxon>Pezizomycotina</taxon>
        <taxon>Eurotiomycetes</taxon>
        <taxon>Eurotiomycetidae</taxon>
        <taxon>Eurotiales</taxon>
        <taxon>Aspergillaceae</taxon>
        <taxon>Aspergillus</taxon>
        <taxon>Aspergillus subgen. Fumigati</taxon>
    </lineage>
</organism>
<evidence type="ECO:0000259" key="7">
    <source>
        <dbReference type="Pfam" id="PF08100"/>
    </source>
</evidence>
<dbReference type="SUPFAM" id="SSF46785">
    <property type="entry name" value="Winged helix' DNA-binding domain"/>
    <property type="match status" value="1"/>
</dbReference>
<dbReference type="Gene3D" id="3.40.50.150">
    <property type="entry name" value="Vaccinia Virus protein VP39"/>
    <property type="match status" value="1"/>
</dbReference>
<reference evidence="8" key="1">
    <citation type="submission" date="2020-06" db="EMBL/GenBank/DDBJ databases">
        <title>Draft genome sequences of strains closely related to Aspergillus parafelis and Aspergillus hiratsukae.</title>
        <authorList>
            <person name="Dos Santos R.A.C."/>
            <person name="Rivero-Menendez O."/>
            <person name="Steenwyk J.L."/>
            <person name="Mead M.E."/>
            <person name="Goldman G.H."/>
            <person name="Alastruey-Izquierdo A."/>
            <person name="Rokas A."/>
        </authorList>
    </citation>
    <scope>NUCLEOTIDE SEQUENCE</scope>
    <source>
        <strain evidence="8">CNM-CM7691</strain>
    </source>
</reference>
<keyword evidence="1" id="KW-0489">Methyltransferase</keyword>
<evidence type="ECO:0000259" key="6">
    <source>
        <dbReference type="Pfam" id="PF00891"/>
    </source>
</evidence>
<dbReference type="InterPro" id="IPR029063">
    <property type="entry name" value="SAM-dependent_MTases_sf"/>
</dbReference>
<name>A0A8H6R0K7_9EURO</name>
<comment type="caution">
    <text evidence="8">The sequence shown here is derived from an EMBL/GenBank/DDBJ whole genome shotgun (WGS) entry which is preliminary data.</text>
</comment>